<dbReference type="Gene3D" id="1.10.1670.10">
    <property type="entry name" value="Helix-hairpin-Helix base-excision DNA repair enzymes (C-terminal)"/>
    <property type="match status" value="1"/>
</dbReference>
<dbReference type="PANTHER" id="PTHR42944">
    <property type="entry name" value="ADENINE DNA GLYCOSYLASE"/>
    <property type="match status" value="1"/>
</dbReference>
<dbReference type="Pfam" id="PF00730">
    <property type="entry name" value="HhH-GPD"/>
    <property type="match status" value="1"/>
</dbReference>
<dbReference type="GO" id="GO:0000701">
    <property type="term" value="F:purine-specific mismatch base pair DNA N-glycosylase activity"/>
    <property type="evidence" value="ECO:0007669"/>
    <property type="project" value="TreeGrafter"/>
</dbReference>
<keyword evidence="4" id="KW-0227">DNA damage</keyword>
<protein>
    <recommendedName>
        <fullName evidence="10">HhH-GPD domain-containing protein</fullName>
    </recommendedName>
</protein>
<evidence type="ECO:0000259" key="10">
    <source>
        <dbReference type="SMART" id="SM00478"/>
    </source>
</evidence>
<evidence type="ECO:0000256" key="2">
    <source>
        <dbReference type="ARBA" id="ARBA00008343"/>
    </source>
</evidence>
<reference evidence="11 12" key="1">
    <citation type="journal article" date="2016" name="Nat. Commun.">
        <title>Thousands of microbial genomes shed light on interconnected biogeochemical processes in an aquifer system.</title>
        <authorList>
            <person name="Anantharaman K."/>
            <person name="Brown C.T."/>
            <person name="Hug L.A."/>
            <person name="Sharon I."/>
            <person name="Castelle C.J."/>
            <person name="Probst A.J."/>
            <person name="Thomas B.C."/>
            <person name="Singh A."/>
            <person name="Wilkins M.J."/>
            <person name="Karaoz U."/>
            <person name="Brodie E.L."/>
            <person name="Williams K.H."/>
            <person name="Hubbard S.S."/>
            <person name="Banfield J.F."/>
        </authorList>
    </citation>
    <scope>NUCLEOTIDE SEQUENCE [LARGE SCALE GENOMIC DNA]</scope>
</reference>
<dbReference type="EMBL" id="MHRF01000010">
    <property type="protein sequence ID" value="OHA17932.1"/>
    <property type="molecule type" value="Genomic_DNA"/>
</dbReference>
<dbReference type="AlphaFoldDB" id="A0A1G2M4E2"/>
<evidence type="ECO:0000313" key="12">
    <source>
        <dbReference type="Proteomes" id="UP000178873"/>
    </source>
</evidence>
<evidence type="ECO:0000313" key="11">
    <source>
        <dbReference type="EMBL" id="OHA17932.1"/>
    </source>
</evidence>
<evidence type="ECO:0000256" key="8">
    <source>
        <dbReference type="ARBA" id="ARBA00023204"/>
    </source>
</evidence>
<dbReference type="GO" id="GO:0006284">
    <property type="term" value="P:base-excision repair"/>
    <property type="evidence" value="ECO:0007669"/>
    <property type="project" value="InterPro"/>
</dbReference>
<dbReference type="GO" id="GO:0034039">
    <property type="term" value="F:8-oxo-7,8-dihydroguanine DNA N-glycosylase activity"/>
    <property type="evidence" value="ECO:0007669"/>
    <property type="project" value="TreeGrafter"/>
</dbReference>
<name>A0A1G2M4E2_9BACT</name>
<keyword evidence="5" id="KW-0378">Hydrolase</keyword>
<evidence type="ECO:0000256" key="3">
    <source>
        <dbReference type="ARBA" id="ARBA00022723"/>
    </source>
</evidence>
<dbReference type="GO" id="GO:0032357">
    <property type="term" value="F:oxidized purine DNA binding"/>
    <property type="evidence" value="ECO:0007669"/>
    <property type="project" value="TreeGrafter"/>
</dbReference>
<dbReference type="SUPFAM" id="SSF48150">
    <property type="entry name" value="DNA-glycosylase"/>
    <property type="match status" value="1"/>
</dbReference>
<keyword evidence="3" id="KW-0479">Metal-binding</keyword>
<dbReference type="GO" id="GO:0051536">
    <property type="term" value="F:iron-sulfur cluster binding"/>
    <property type="evidence" value="ECO:0007669"/>
    <property type="project" value="UniProtKB-KW"/>
</dbReference>
<dbReference type="SMART" id="SM00478">
    <property type="entry name" value="ENDO3c"/>
    <property type="match status" value="1"/>
</dbReference>
<sequence>MSPPLKDVKLFRNVVWKHYRDQGRVFPWRQTRDPYRILVSEIMLQQTQADRVVPFFRTFVKKFPTVELLAQAPLASVIRLWSGLGYNRRALYLKRAGEIIVREYRGMIPKDASVLDTLPGVGPYTAAAVCAFAFNQPAVFIETNIRTVYIHHFFPRRKKVSDSVLLKLVKVTLDARRPAEWYQALMDYGAWIKKTVGNANVHSVHYAKQKPFVGSRRQLRGRILRQVAEGSMTSKQACRLYSREHISLKLVQSAISQMVREGLLRQANGRIFLPR</sequence>
<evidence type="ECO:0000256" key="4">
    <source>
        <dbReference type="ARBA" id="ARBA00022763"/>
    </source>
</evidence>
<dbReference type="PANTHER" id="PTHR42944:SF1">
    <property type="entry name" value="ADENINE DNA GLYCOSYLASE"/>
    <property type="match status" value="1"/>
</dbReference>
<keyword evidence="6" id="KW-0408">Iron</keyword>
<keyword evidence="9" id="KW-0326">Glycosidase</keyword>
<dbReference type="InterPro" id="IPR011257">
    <property type="entry name" value="DNA_glycosylase"/>
</dbReference>
<gene>
    <name evidence="11" type="ORF">A2664_01080</name>
</gene>
<evidence type="ECO:0000256" key="9">
    <source>
        <dbReference type="ARBA" id="ARBA00023295"/>
    </source>
</evidence>
<dbReference type="InterPro" id="IPR044298">
    <property type="entry name" value="MIG/MutY"/>
</dbReference>
<dbReference type="STRING" id="1802301.A2664_01080"/>
<evidence type="ECO:0000256" key="1">
    <source>
        <dbReference type="ARBA" id="ARBA00001966"/>
    </source>
</evidence>
<dbReference type="GO" id="GO:0035485">
    <property type="term" value="F:adenine/guanine mispair binding"/>
    <property type="evidence" value="ECO:0007669"/>
    <property type="project" value="TreeGrafter"/>
</dbReference>
<organism evidence="11 12">
    <name type="scientific">Candidatus Taylorbacteria bacterium RIFCSPHIGHO2_01_FULL_46_22b</name>
    <dbReference type="NCBI Taxonomy" id="1802301"/>
    <lineage>
        <taxon>Bacteria</taxon>
        <taxon>Candidatus Tayloriibacteriota</taxon>
    </lineage>
</organism>
<proteinExistence type="inferred from homology"/>
<dbReference type="Proteomes" id="UP000178873">
    <property type="component" value="Unassembled WGS sequence"/>
</dbReference>
<comment type="caution">
    <text evidence="11">The sequence shown here is derived from an EMBL/GenBank/DDBJ whole genome shotgun (WGS) entry which is preliminary data.</text>
</comment>
<dbReference type="InterPro" id="IPR003265">
    <property type="entry name" value="HhH-GPD_domain"/>
</dbReference>
<dbReference type="Gene3D" id="1.10.340.30">
    <property type="entry name" value="Hypothetical protein, domain 2"/>
    <property type="match status" value="1"/>
</dbReference>
<evidence type="ECO:0000256" key="7">
    <source>
        <dbReference type="ARBA" id="ARBA00023014"/>
    </source>
</evidence>
<evidence type="ECO:0000256" key="6">
    <source>
        <dbReference type="ARBA" id="ARBA00023004"/>
    </source>
</evidence>
<feature type="domain" description="HhH-GPD" evidence="10">
    <location>
        <begin position="43"/>
        <end position="191"/>
    </location>
</feature>
<comment type="similarity">
    <text evidence="2">Belongs to the Nth/MutY family.</text>
</comment>
<accession>A0A1G2M4E2</accession>
<dbReference type="CDD" id="cd00056">
    <property type="entry name" value="ENDO3c"/>
    <property type="match status" value="1"/>
</dbReference>
<evidence type="ECO:0000256" key="5">
    <source>
        <dbReference type="ARBA" id="ARBA00022801"/>
    </source>
</evidence>
<dbReference type="InterPro" id="IPR023170">
    <property type="entry name" value="HhH_base_excis_C"/>
</dbReference>
<comment type="cofactor">
    <cofactor evidence="1">
        <name>[4Fe-4S] cluster</name>
        <dbReference type="ChEBI" id="CHEBI:49883"/>
    </cofactor>
</comment>
<dbReference type="GO" id="GO:0006298">
    <property type="term" value="P:mismatch repair"/>
    <property type="evidence" value="ECO:0007669"/>
    <property type="project" value="TreeGrafter"/>
</dbReference>
<keyword evidence="8" id="KW-0234">DNA repair</keyword>
<dbReference type="InterPro" id="IPR004036">
    <property type="entry name" value="Endonuclease-III-like_CS2"/>
</dbReference>
<keyword evidence="7" id="KW-0411">Iron-sulfur</keyword>
<dbReference type="GO" id="GO:0046872">
    <property type="term" value="F:metal ion binding"/>
    <property type="evidence" value="ECO:0007669"/>
    <property type="project" value="UniProtKB-KW"/>
</dbReference>
<dbReference type="PROSITE" id="PS01155">
    <property type="entry name" value="ENDONUCLEASE_III_2"/>
    <property type="match status" value="1"/>
</dbReference>